<organism evidence="2 3">
    <name type="scientific">Microbulbifer harenosus</name>
    <dbReference type="NCBI Taxonomy" id="2576840"/>
    <lineage>
        <taxon>Bacteria</taxon>
        <taxon>Pseudomonadati</taxon>
        <taxon>Pseudomonadota</taxon>
        <taxon>Gammaproteobacteria</taxon>
        <taxon>Cellvibrionales</taxon>
        <taxon>Microbulbiferaceae</taxon>
        <taxon>Microbulbifer</taxon>
    </lineage>
</organism>
<accession>A0ABY2UHK5</accession>
<keyword evidence="3" id="KW-1185">Reference proteome</keyword>
<dbReference type="InterPro" id="IPR029044">
    <property type="entry name" value="Nucleotide-diphossugar_trans"/>
</dbReference>
<feature type="domain" description="Glycosyltransferase 2-like" evidence="1">
    <location>
        <begin position="49"/>
        <end position="184"/>
    </location>
</feature>
<dbReference type="InterPro" id="IPR050834">
    <property type="entry name" value="Glycosyltransf_2"/>
</dbReference>
<proteinExistence type="predicted"/>
<evidence type="ECO:0000259" key="1">
    <source>
        <dbReference type="Pfam" id="PF00535"/>
    </source>
</evidence>
<dbReference type="EMBL" id="VANI01000010">
    <property type="protein sequence ID" value="TLM77309.1"/>
    <property type="molecule type" value="Genomic_DNA"/>
</dbReference>
<evidence type="ECO:0000313" key="2">
    <source>
        <dbReference type="EMBL" id="TLM77309.1"/>
    </source>
</evidence>
<protein>
    <submittedName>
        <fullName evidence="2">Glycosyltransferase</fullName>
    </submittedName>
</protein>
<name>A0ABY2UHK5_9GAMM</name>
<gene>
    <name evidence="2" type="ORF">FDY93_10290</name>
</gene>
<comment type="caution">
    <text evidence="2">The sequence shown here is derived from an EMBL/GenBank/DDBJ whole genome shotgun (WGS) entry which is preliminary data.</text>
</comment>
<dbReference type="CDD" id="cd00761">
    <property type="entry name" value="Glyco_tranf_GTA_type"/>
    <property type="match status" value="1"/>
</dbReference>
<sequence length="346" mass="38195">MRAEVYRCSDVRAKNSHSRHPGIGGIVCRPYCEGAACSRGEELDRLLNIGVCSYRRPDQLRRLLQSFAGMRVPSSLQLLVTVIDNDPAGSAQPVVAEMKASLPFSLGYCHEMRRGIPCARNRAIAEALIAEADYLVFVDDDEWVEVDWLEQLYNYALLKDGAVICGRVKAEVPEGTRAVMAEFFERKVYPTGARRAYCATNNVLIPIAVVRDLSLRFDESRPFAGGEDTLFFTEVSARGVEILYCAEAVVHEVIPAERISVRWQSRRKFAAGTTQAVQKRACGRGRMGIIQSGVAQLLGALISAPLYFATGRTDSGYRSWLKACRSAGLIGGAIGVRSDFYRQIAE</sequence>
<dbReference type="Gene3D" id="3.90.550.10">
    <property type="entry name" value="Spore Coat Polysaccharide Biosynthesis Protein SpsA, Chain A"/>
    <property type="match status" value="1"/>
</dbReference>
<dbReference type="SUPFAM" id="SSF53448">
    <property type="entry name" value="Nucleotide-diphospho-sugar transferases"/>
    <property type="match status" value="1"/>
</dbReference>
<reference evidence="2 3" key="1">
    <citation type="submission" date="2019-05" db="EMBL/GenBank/DDBJ databases">
        <title>Microbulbifer harenosus sp. nov., an alginate-degrading bacterium isolated from coastal sand.</title>
        <authorList>
            <person name="Huang H."/>
            <person name="Mo K."/>
            <person name="Bao S."/>
        </authorList>
    </citation>
    <scope>NUCLEOTIDE SEQUENCE [LARGE SCALE GENOMIC DNA]</scope>
    <source>
        <strain evidence="2 3">HB161719</strain>
    </source>
</reference>
<evidence type="ECO:0000313" key="3">
    <source>
        <dbReference type="Proteomes" id="UP000306791"/>
    </source>
</evidence>
<dbReference type="InterPro" id="IPR001173">
    <property type="entry name" value="Glyco_trans_2-like"/>
</dbReference>
<dbReference type="Pfam" id="PF00535">
    <property type="entry name" value="Glycos_transf_2"/>
    <property type="match status" value="1"/>
</dbReference>
<dbReference type="PANTHER" id="PTHR43685">
    <property type="entry name" value="GLYCOSYLTRANSFERASE"/>
    <property type="match status" value="1"/>
</dbReference>
<dbReference type="Proteomes" id="UP000306791">
    <property type="component" value="Unassembled WGS sequence"/>
</dbReference>
<dbReference type="PANTHER" id="PTHR43685:SF2">
    <property type="entry name" value="GLYCOSYLTRANSFERASE 2-LIKE DOMAIN-CONTAINING PROTEIN"/>
    <property type="match status" value="1"/>
</dbReference>